<dbReference type="GO" id="GO:0006401">
    <property type="term" value="P:RNA catabolic process"/>
    <property type="evidence" value="ECO:0007669"/>
    <property type="project" value="UniProtKB-UniRule"/>
</dbReference>
<dbReference type="GO" id="GO:0004523">
    <property type="term" value="F:RNA-DNA hybrid ribonuclease activity"/>
    <property type="evidence" value="ECO:0007669"/>
    <property type="project" value="UniProtKB-UniRule"/>
</dbReference>
<keyword evidence="3" id="KW-0678">Repressor</keyword>
<evidence type="ECO:0000259" key="11">
    <source>
        <dbReference type="PROSITE" id="PS51975"/>
    </source>
</evidence>
<dbReference type="GO" id="GO:0003723">
    <property type="term" value="F:RNA binding"/>
    <property type="evidence" value="ECO:0007669"/>
    <property type="project" value="UniProtKB-UniRule"/>
</dbReference>
<keyword evidence="8 9" id="KW-0540">Nuclease</keyword>
<dbReference type="InterPro" id="IPR024599">
    <property type="entry name" value="RB_N"/>
</dbReference>
<feature type="compositionally biased region" description="Basic and acidic residues" evidence="10">
    <location>
        <begin position="1048"/>
        <end position="1058"/>
    </location>
</feature>
<dbReference type="PANTHER" id="PTHR13742">
    <property type="entry name" value="RETINOBLASTOMA-ASSOCIATED PROTEIN RB -RELATED"/>
    <property type="match status" value="1"/>
</dbReference>
<feature type="binding site" evidence="8">
    <location>
        <position position="47"/>
    </location>
    <ligand>
        <name>a divalent metal cation</name>
        <dbReference type="ChEBI" id="CHEBI:60240"/>
    </ligand>
</feature>
<reference evidence="13" key="1">
    <citation type="journal article" date="2013" name="Nature">
        <title>Pan genome of the phytoplankton Emiliania underpins its global distribution.</title>
        <authorList>
            <person name="Read B.A."/>
            <person name="Kegel J."/>
            <person name="Klute M.J."/>
            <person name="Kuo A."/>
            <person name="Lefebvre S.C."/>
            <person name="Maumus F."/>
            <person name="Mayer C."/>
            <person name="Miller J."/>
            <person name="Monier A."/>
            <person name="Salamov A."/>
            <person name="Young J."/>
            <person name="Aguilar M."/>
            <person name="Claverie J.M."/>
            <person name="Frickenhaus S."/>
            <person name="Gonzalez K."/>
            <person name="Herman E.K."/>
            <person name="Lin Y.C."/>
            <person name="Napier J."/>
            <person name="Ogata H."/>
            <person name="Sarno A.F."/>
            <person name="Shmutz J."/>
            <person name="Schroeder D."/>
            <person name="de Vargas C."/>
            <person name="Verret F."/>
            <person name="von Dassow P."/>
            <person name="Valentin K."/>
            <person name="Van de Peer Y."/>
            <person name="Wheeler G."/>
            <person name="Dacks J.B."/>
            <person name="Delwiche C.F."/>
            <person name="Dyhrman S.T."/>
            <person name="Glockner G."/>
            <person name="John U."/>
            <person name="Richards T."/>
            <person name="Worden A.Z."/>
            <person name="Zhang X."/>
            <person name="Grigoriev I.V."/>
            <person name="Allen A.E."/>
            <person name="Bidle K."/>
            <person name="Borodovsky M."/>
            <person name="Bowler C."/>
            <person name="Brownlee C."/>
            <person name="Cock J.M."/>
            <person name="Elias M."/>
            <person name="Gladyshev V.N."/>
            <person name="Groth M."/>
            <person name="Guda C."/>
            <person name="Hadaegh A."/>
            <person name="Iglesias-Rodriguez M.D."/>
            <person name="Jenkins J."/>
            <person name="Jones B.M."/>
            <person name="Lawson T."/>
            <person name="Leese F."/>
            <person name="Lindquist E."/>
            <person name="Lobanov A."/>
            <person name="Lomsadze A."/>
            <person name="Malik S.B."/>
            <person name="Marsh M.E."/>
            <person name="Mackinder L."/>
            <person name="Mock T."/>
            <person name="Mueller-Roeber B."/>
            <person name="Pagarete A."/>
            <person name="Parker M."/>
            <person name="Probert I."/>
            <person name="Quesneville H."/>
            <person name="Raines C."/>
            <person name="Rensing S.A."/>
            <person name="Riano-Pachon D.M."/>
            <person name="Richier S."/>
            <person name="Rokitta S."/>
            <person name="Shiraiwa Y."/>
            <person name="Soanes D.M."/>
            <person name="van der Giezen M."/>
            <person name="Wahlund T.M."/>
            <person name="Williams B."/>
            <person name="Wilson W."/>
            <person name="Wolfe G."/>
            <person name="Wurch L.L."/>
        </authorList>
    </citation>
    <scope>NUCLEOTIDE SEQUENCE</scope>
</reference>
<keyword evidence="8" id="KW-0479">Metal-binding</keyword>
<comment type="subcellular location">
    <subcellularLocation>
        <location evidence="1">Nucleus</location>
    </subcellularLocation>
</comment>
<dbReference type="InterPro" id="IPR012337">
    <property type="entry name" value="RNaseH-like_sf"/>
</dbReference>
<comment type="similarity">
    <text evidence="2">Belongs to the retinoblastoma protein (RB) family.</text>
</comment>
<dbReference type="InterPro" id="IPR036915">
    <property type="entry name" value="Cyclin-like_sf"/>
</dbReference>
<dbReference type="GeneID" id="17283290"/>
<evidence type="ECO:0000256" key="4">
    <source>
        <dbReference type="ARBA" id="ARBA00023015"/>
    </source>
</evidence>
<evidence type="ECO:0000256" key="1">
    <source>
        <dbReference type="ARBA" id="ARBA00004123"/>
    </source>
</evidence>
<keyword evidence="4" id="KW-0805">Transcription regulation</keyword>
<dbReference type="eggNOG" id="KOG1010">
    <property type="taxonomic scope" value="Eukaryota"/>
</dbReference>
<keyword evidence="8 9" id="KW-0378">Hydrolase</keyword>
<dbReference type="EnsemblProtists" id="EOD38020">
    <property type="protein sequence ID" value="EOD38020"/>
    <property type="gene ID" value="EMIHUDRAFT_462234"/>
</dbReference>
<dbReference type="SUPFAM" id="SSF53098">
    <property type="entry name" value="Ribonuclease H-like"/>
    <property type="match status" value="1"/>
</dbReference>
<evidence type="ECO:0000313" key="13">
    <source>
        <dbReference type="Proteomes" id="UP000013827"/>
    </source>
</evidence>
<dbReference type="InterPro" id="IPR024567">
    <property type="entry name" value="RNase_HII/HIII_dom"/>
</dbReference>
<dbReference type="GO" id="GO:0000785">
    <property type="term" value="C:chromatin"/>
    <property type="evidence" value="ECO:0007669"/>
    <property type="project" value="TreeGrafter"/>
</dbReference>
<dbReference type="AlphaFoldDB" id="A0A0D3KQI5"/>
<evidence type="ECO:0000256" key="10">
    <source>
        <dbReference type="SAM" id="MobiDB-lite"/>
    </source>
</evidence>
<dbReference type="GO" id="GO:2000134">
    <property type="term" value="P:negative regulation of G1/S transition of mitotic cell cycle"/>
    <property type="evidence" value="ECO:0007669"/>
    <property type="project" value="TreeGrafter"/>
</dbReference>
<dbReference type="STRING" id="2903.R1FG57"/>
<dbReference type="eggNOG" id="KOG2299">
    <property type="taxonomic scope" value="Eukaryota"/>
</dbReference>
<evidence type="ECO:0000256" key="7">
    <source>
        <dbReference type="ARBA" id="ARBA00023306"/>
    </source>
</evidence>
<dbReference type="PROSITE" id="PS51975">
    <property type="entry name" value="RNASE_H_2"/>
    <property type="match status" value="1"/>
</dbReference>
<dbReference type="Pfam" id="PF11934">
    <property type="entry name" value="DUF3452"/>
    <property type="match status" value="1"/>
</dbReference>
<dbReference type="Proteomes" id="UP000013827">
    <property type="component" value="Unassembled WGS sequence"/>
</dbReference>
<dbReference type="GO" id="GO:0030154">
    <property type="term" value="P:cell differentiation"/>
    <property type="evidence" value="ECO:0007669"/>
    <property type="project" value="TreeGrafter"/>
</dbReference>
<comment type="catalytic activity">
    <reaction evidence="8 9">
        <text>Endonucleolytic cleavage to 5'-phosphomonoester.</text>
        <dbReference type="EC" id="3.1.26.4"/>
    </reaction>
</comment>
<feature type="compositionally biased region" description="Low complexity" evidence="10">
    <location>
        <begin position="1033"/>
        <end position="1047"/>
    </location>
</feature>
<dbReference type="PaxDb" id="2903-EOD38020"/>
<dbReference type="GO" id="GO:0005634">
    <property type="term" value="C:nucleus"/>
    <property type="evidence" value="ECO:0007669"/>
    <property type="project" value="UniProtKB-SubCell"/>
</dbReference>
<evidence type="ECO:0000256" key="2">
    <source>
        <dbReference type="ARBA" id="ARBA00009475"/>
    </source>
</evidence>
<protein>
    <recommendedName>
        <fullName evidence="9">Ribonuclease</fullName>
        <ecNumber evidence="9">3.1.26.4</ecNumber>
    </recommendedName>
</protein>
<dbReference type="InterPro" id="IPR036397">
    <property type="entry name" value="RNaseH_sf"/>
</dbReference>
<feature type="compositionally biased region" description="Polar residues" evidence="10">
    <location>
        <begin position="938"/>
        <end position="949"/>
    </location>
</feature>
<dbReference type="CDD" id="cd07181">
    <property type="entry name" value="RNase_HII_eukaryota_like"/>
    <property type="match status" value="1"/>
</dbReference>
<name>A0A0D3KQI5_EMIH1</name>
<evidence type="ECO:0000256" key="6">
    <source>
        <dbReference type="ARBA" id="ARBA00023242"/>
    </source>
</evidence>
<evidence type="ECO:0000256" key="5">
    <source>
        <dbReference type="ARBA" id="ARBA00023163"/>
    </source>
</evidence>
<evidence type="ECO:0000313" key="12">
    <source>
        <dbReference type="EnsemblProtists" id="EOD38020"/>
    </source>
</evidence>
<dbReference type="Pfam" id="PF01858">
    <property type="entry name" value="RB_A"/>
    <property type="match status" value="1"/>
</dbReference>
<evidence type="ECO:0000256" key="3">
    <source>
        <dbReference type="ARBA" id="ARBA00022491"/>
    </source>
</evidence>
<dbReference type="KEGG" id="ehx:EMIHUDRAFT_462234"/>
<dbReference type="InterPro" id="IPR002719">
    <property type="entry name" value="RB_B"/>
</dbReference>
<dbReference type="EC" id="3.1.26.4" evidence="9"/>
<dbReference type="SMART" id="SM01367">
    <property type="entry name" value="DUF3452"/>
    <property type="match status" value="1"/>
</dbReference>
<dbReference type="PANTHER" id="PTHR13742:SF17">
    <property type="entry name" value="RE32990P-RELATED"/>
    <property type="match status" value="1"/>
</dbReference>
<keyword evidence="8 9" id="KW-0255">Endonuclease</keyword>
<comment type="cofactor">
    <cofactor evidence="8">
        <name>Mn(2+)</name>
        <dbReference type="ChEBI" id="CHEBI:29035"/>
    </cofactor>
    <cofactor evidence="8">
        <name>Mg(2+)</name>
        <dbReference type="ChEBI" id="CHEBI:18420"/>
    </cofactor>
    <text evidence="8">Manganese or magnesium. Binds 1 divalent metal ion per monomer in the absence of substrate. May bind a second metal ion after substrate binding.</text>
</comment>
<dbReference type="GO" id="GO:0005667">
    <property type="term" value="C:transcription regulator complex"/>
    <property type="evidence" value="ECO:0007669"/>
    <property type="project" value="TreeGrafter"/>
</dbReference>
<keyword evidence="5" id="KW-0804">Transcription</keyword>
<dbReference type="GO" id="GO:0000977">
    <property type="term" value="F:RNA polymerase II transcription regulatory region sequence-specific DNA binding"/>
    <property type="evidence" value="ECO:0007669"/>
    <property type="project" value="TreeGrafter"/>
</dbReference>
<dbReference type="InterPro" id="IPR028309">
    <property type="entry name" value="RB_fam"/>
</dbReference>
<dbReference type="Pfam" id="PF01351">
    <property type="entry name" value="RNase_HII"/>
    <property type="match status" value="1"/>
</dbReference>
<dbReference type="RefSeq" id="XP_005790449.1">
    <property type="nucleotide sequence ID" value="XM_005790392.1"/>
</dbReference>
<dbReference type="GO" id="GO:0046872">
    <property type="term" value="F:metal ion binding"/>
    <property type="evidence" value="ECO:0007669"/>
    <property type="project" value="UniProtKB-KW"/>
</dbReference>
<feature type="region of interest" description="Disordered" evidence="10">
    <location>
        <begin position="1028"/>
        <end position="1087"/>
    </location>
</feature>
<dbReference type="SMART" id="SM01368">
    <property type="entry name" value="RB_A"/>
    <property type="match status" value="1"/>
</dbReference>
<dbReference type="InterPro" id="IPR002720">
    <property type="entry name" value="RB_A"/>
</dbReference>
<sequence length="1087" mass="118517">MSGYPDRTTPKWVAADSAGRSATRCIPLDGCVEELRSSQDEVMMGIDEAGRGPTLGPMVYGSAYCRVADLDKLKAMGFADSKTLTEAKREALWADLRASGFLGWRIRVLHAQEIAAGMLRRPSPYNLNAMSHDAAIGLVREVIELGVNLRHLYVDTRKLEGIFPSLSITVAKKADSIFPVPRDAILAGWRFEHPSLGDGHEGRRRRRRQGSGHVQDVPLGDDYSWGCGYPGDKETELFLGKRKRAPARRHKLYHDAGLEPVAAWTAARREMSELQQEFVRVCGEGASPRVVEEGWAAAPASFGAQFAAVAYLTGLRLGEPTPVERLVRNAGISVKDFFGSVEEQHLRLHPGEPIPEALRRLKEHYMAATVAWKKYDQLFATLFPSGFVGAATADQTTSDDSKQLGWCAFLVAKCLVFGASGGGNVLDVYHLLVCVIELLLSHLPLDARGGAIWQSLGALVPKEHYPMPAPARAALHAELKADPDRIYKLDSAVAKVSADLRATLGLQQAAGGPSSAPGLLRDAASLRKAREAVDARYAKLVVETKQPLDDRALSSIASLPSASAAGGAMPRGVTSPCRSSSAACARSGNAVLMTPLRDPNPPSSPAHSHLMATPMSGQLECVGWLRAAVRGVPAEEASEALAGYFAHCSASPAEAIEQRLDGLCDKLRAAAGEYEAEEIDEQCVLGRRLYHKMLLAFLESEERRLQHGHFVETLLSQGIFHSSLFACCMECVFASYCMQSSVFPQIMHTLDLSPFDLYKVIDPFVKHEPSLPQYLRVHFREVEVKILEHMAWALESPLHAQLREYDALLASPEAAGGESRAATALEQFLKKVKYLAASRVNDLCLRLLLRKELVAQIWECIKVVVEGPARHLMRGRHLDQIIMCTIYGVCKVNKRQEEAPKTFRDIIEQYKRQDKAAAKVFREDHLLRILDASRKQQRSPCSTLQSTAESEIRPPSGVLASPQRVLGDRDVFVSHPRTPVAAMTPRTRTLYAFGDSPSGGLLRINHQLASQPRDGSDAANALRALSTTPSHGAASAAMPAPAAVPAPVERKRSHEGGMSKKQLQRRLADDGAAIPVDRSSSHGSSSG</sequence>
<dbReference type="Pfam" id="PF01857">
    <property type="entry name" value="RB_B"/>
    <property type="match status" value="1"/>
</dbReference>
<accession>A0A0D3KQI5</accession>
<reference evidence="12" key="2">
    <citation type="submission" date="2024-10" db="UniProtKB">
        <authorList>
            <consortium name="EnsemblProtists"/>
        </authorList>
    </citation>
    <scope>IDENTIFICATION</scope>
</reference>
<feature type="domain" description="RNase H type-2" evidence="11">
    <location>
        <begin position="41"/>
        <end position="180"/>
    </location>
</feature>
<keyword evidence="6" id="KW-0539">Nucleus</keyword>
<feature type="binding site" evidence="8">
    <location>
        <position position="48"/>
    </location>
    <ligand>
        <name>a divalent metal cation</name>
        <dbReference type="ChEBI" id="CHEBI:60240"/>
    </ligand>
</feature>
<dbReference type="SUPFAM" id="SSF47954">
    <property type="entry name" value="Cyclin-like"/>
    <property type="match status" value="2"/>
</dbReference>
<dbReference type="CDD" id="cd20548">
    <property type="entry name" value="CYCLIN_RB-like"/>
    <property type="match status" value="1"/>
</dbReference>
<dbReference type="HOGENOM" id="CLU_285205_0_0_1"/>
<evidence type="ECO:0000256" key="8">
    <source>
        <dbReference type="PROSITE-ProRule" id="PRU01319"/>
    </source>
</evidence>
<evidence type="ECO:0000256" key="9">
    <source>
        <dbReference type="RuleBase" id="RU003515"/>
    </source>
</evidence>
<dbReference type="GO" id="GO:0006357">
    <property type="term" value="P:regulation of transcription by RNA polymerase II"/>
    <property type="evidence" value="ECO:0007669"/>
    <property type="project" value="InterPro"/>
</dbReference>
<keyword evidence="13" id="KW-1185">Reference proteome</keyword>
<comment type="similarity">
    <text evidence="9">Belongs to the RNase HII family.</text>
</comment>
<dbReference type="Gene3D" id="3.30.420.10">
    <property type="entry name" value="Ribonuclease H-like superfamily/Ribonuclease H"/>
    <property type="match status" value="1"/>
</dbReference>
<keyword evidence="7" id="KW-0131">Cell cycle</keyword>
<dbReference type="Gene3D" id="1.10.472.10">
    <property type="entry name" value="Cyclin-like"/>
    <property type="match status" value="2"/>
</dbReference>
<feature type="binding site" evidence="8">
    <location>
        <position position="155"/>
    </location>
    <ligand>
        <name>a divalent metal cation</name>
        <dbReference type="ChEBI" id="CHEBI:60240"/>
    </ligand>
</feature>
<comment type="function">
    <text evidence="9">Endonuclease that specifically degrades the RNA of RNA-DNA hybrids.</text>
</comment>
<feature type="region of interest" description="Disordered" evidence="10">
    <location>
        <begin position="938"/>
        <end position="960"/>
    </location>
</feature>
<organism evidence="12 13">
    <name type="scientific">Emiliania huxleyi (strain CCMP1516)</name>
    <dbReference type="NCBI Taxonomy" id="280463"/>
    <lineage>
        <taxon>Eukaryota</taxon>
        <taxon>Haptista</taxon>
        <taxon>Haptophyta</taxon>
        <taxon>Prymnesiophyceae</taxon>
        <taxon>Isochrysidales</taxon>
        <taxon>Noelaerhabdaceae</taxon>
        <taxon>Emiliania</taxon>
    </lineage>
</organism>
<proteinExistence type="inferred from homology"/>